<reference evidence="1 2" key="1">
    <citation type="submission" date="2019-06" db="EMBL/GenBank/DDBJ databases">
        <title>Genomic Encyclopedia of Archaeal and Bacterial Type Strains, Phase II (KMG-II): from individual species to whole genera.</title>
        <authorList>
            <person name="Goeker M."/>
        </authorList>
    </citation>
    <scope>NUCLEOTIDE SEQUENCE [LARGE SCALE GENOMIC DNA]</scope>
    <source>
        <strain evidence="1 2">DSM 24789</strain>
    </source>
</reference>
<sequence>METNWPIHPFLSATIKPFCKFFSNKHIKNYSDSGFMRCNRVGAKSLFFMKNFGQKLQNVASKSITSHTL</sequence>
<dbReference type="EMBL" id="VFPJ01000001">
    <property type="protein sequence ID" value="TQM40909.1"/>
    <property type="molecule type" value="Genomic_DNA"/>
</dbReference>
<evidence type="ECO:0000313" key="2">
    <source>
        <dbReference type="Proteomes" id="UP000320773"/>
    </source>
</evidence>
<evidence type="ECO:0000313" key="1">
    <source>
        <dbReference type="EMBL" id="TQM40909.1"/>
    </source>
</evidence>
<accession>A0A543G4B1</accession>
<dbReference type="Proteomes" id="UP000320773">
    <property type="component" value="Unassembled WGS sequence"/>
</dbReference>
<gene>
    <name evidence="1" type="ORF">BC670_1828</name>
</gene>
<name>A0A543G4B1_9FLAO</name>
<comment type="caution">
    <text evidence="1">The sequence shown here is derived from an EMBL/GenBank/DDBJ whole genome shotgun (WGS) entry which is preliminary data.</text>
</comment>
<proteinExistence type="predicted"/>
<organism evidence="1 2">
    <name type="scientific">Flavobacterium branchiophilum</name>
    <dbReference type="NCBI Taxonomy" id="55197"/>
    <lineage>
        <taxon>Bacteria</taxon>
        <taxon>Pseudomonadati</taxon>
        <taxon>Bacteroidota</taxon>
        <taxon>Flavobacteriia</taxon>
        <taxon>Flavobacteriales</taxon>
        <taxon>Flavobacteriaceae</taxon>
        <taxon>Flavobacterium</taxon>
    </lineage>
</organism>
<dbReference type="AlphaFoldDB" id="A0A543G4B1"/>
<protein>
    <submittedName>
        <fullName evidence="1">Uncharacterized protein</fullName>
    </submittedName>
</protein>